<sequence>MAFYSTFPSASASVDPARCPSHGTSFLFRRGELSGHRSSASSLAVRAGEFPTPRTTPERELR</sequence>
<gene>
    <name evidence="2" type="ORF">ZHAS_00007974</name>
</gene>
<reference evidence="3" key="2">
    <citation type="submission" date="2020-05" db="UniProtKB">
        <authorList>
            <consortium name="EnsemblMetazoa"/>
        </authorList>
    </citation>
    <scope>IDENTIFICATION</scope>
</reference>
<evidence type="ECO:0000313" key="3">
    <source>
        <dbReference type="EnsemblMetazoa" id="ASIC007974-PA"/>
    </source>
</evidence>
<accession>A0A084VR92</accession>
<organism evidence="2">
    <name type="scientific">Anopheles sinensis</name>
    <name type="common">Mosquito</name>
    <dbReference type="NCBI Taxonomy" id="74873"/>
    <lineage>
        <taxon>Eukaryota</taxon>
        <taxon>Metazoa</taxon>
        <taxon>Ecdysozoa</taxon>
        <taxon>Arthropoda</taxon>
        <taxon>Hexapoda</taxon>
        <taxon>Insecta</taxon>
        <taxon>Pterygota</taxon>
        <taxon>Neoptera</taxon>
        <taxon>Endopterygota</taxon>
        <taxon>Diptera</taxon>
        <taxon>Nematocera</taxon>
        <taxon>Culicoidea</taxon>
        <taxon>Culicidae</taxon>
        <taxon>Anophelinae</taxon>
        <taxon>Anopheles</taxon>
    </lineage>
</organism>
<dbReference type="EMBL" id="KE525019">
    <property type="protein sequence ID" value="KFB40486.1"/>
    <property type="molecule type" value="Genomic_DNA"/>
</dbReference>
<dbReference type="EnsemblMetazoa" id="ASIC007974-RA">
    <property type="protein sequence ID" value="ASIC007974-PA"/>
    <property type="gene ID" value="ASIC007974"/>
</dbReference>
<dbReference type="AlphaFoldDB" id="A0A084VR92"/>
<dbReference type="Proteomes" id="UP000030765">
    <property type="component" value="Unassembled WGS sequence"/>
</dbReference>
<proteinExistence type="predicted"/>
<keyword evidence="4" id="KW-1185">Reference proteome</keyword>
<evidence type="ECO:0000256" key="1">
    <source>
        <dbReference type="SAM" id="MobiDB-lite"/>
    </source>
</evidence>
<dbReference type="EMBL" id="ATLV01015544">
    <property type="status" value="NOT_ANNOTATED_CDS"/>
    <property type="molecule type" value="Genomic_DNA"/>
</dbReference>
<reference evidence="2 4" key="1">
    <citation type="journal article" date="2014" name="BMC Genomics">
        <title>Genome sequence of Anopheles sinensis provides insight into genetics basis of mosquito competence for malaria parasites.</title>
        <authorList>
            <person name="Zhou D."/>
            <person name="Zhang D."/>
            <person name="Ding G."/>
            <person name="Shi L."/>
            <person name="Hou Q."/>
            <person name="Ye Y."/>
            <person name="Xu Y."/>
            <person name="Zhou H."/>
            <person name="Xiong C."/>
            <person name="Li S."/>
            <person name="Yu J."/>
            <person name="Hong S."/>
            <person name="Yu X."/>
            <person name="Zou P."/>
            <person name="Chen C."/>
            <person name="Chang X."/>
            <person name="Wang W."/>
            <person name="Lv Y."/>
            <person name="Sun Y."/>
            <person name="Ma L."/>
            <person name="Shen B."/>
            <person name="Zhu C."/>
        </authorList>
    </citation>
    <scope>NUCLEOTIDE SEQUENCE [LARGE SCALE GENOMIC DNA]</scope>
</reference>
<name>A0A084VR92_ANOSI</name>
<evidence type="ECO:0000313" key="4">
    <source>
        <dbReference type="Proteomes" id="UP000030765"/>
    </source>
</evidence>
<evidence type="ECO:0000313" key="2">
    <source>
        <dbReference type="EMBL" id="KFB40486.1"/>
    </source>
</evidence>
<protein>
    <submittedName>
        <fullName evidence="2 3">Uncharacterized protein</fullName>
    </submittedName>
</protein>
<feature type="region of interest" description="Disordered" evidence="1">
    <location>
        <begin position="38"/>
        <end position="62"/>
    </location>
</feature>
<dbReference type="VEuPathDB" id="VectorBase:ASIC007974"/>